<organism evidence="1 2">
    <name type="scientific">Hygrophoropsis aurantiaca</name>
    <dbReference type="NCBI Taxonomy" id="72124"/>
    <lineage>
        <taxon>Eukaryota</taxon>
        <taxon>Fungi</taxon>
        <taxon>Dikarya</taxon>
        <taxon>Basidiomycota</taxon>
        <taxon>Agaricomycotina</taxon>
        <taxon>Agaricomycetes</taxon>
        <taxon>Agaricomycetidae</taxon>
        <taxon>Boletales</taxon>
        <taxon>Coniophorineae</taxon>
        <taxon>Hygrophoropsidaceae</taxon>
        <taxon>Hygrophoropsis</taxon>
    </lineage>
</organism>
<evidence type="ECO:0000313" key="2">
    <source>
        <dbReference type="Proteomes" id="UP000790377"/>
    </source>
</evidence>
<name>A0ACB8A5Q7_9AGAM</name>
<comment type="caution">
    <text evidence="1">The sequence shown here is derived from an EMBL/GenBank/DDBJ whole genome shotgun (WGS) entry which is preliminary data.</text>
</comment>
<gene>
    <name evidence="1" type="ORF">BJ138DRAFT_1157028</name>
</gene>
<accession>A0ACB8A5Q7</accession>
<evidence type="ECO:0000313" key="1">
    <source>
        <dbReference type="EMBL" id="KAH7908730.1"/>
    </source>
</evidence>
<reference evidence="1" key="1">
    <citation type="journal article" date="2021" name="New Phytol.">
        <title>Evolutionary innovations through gain and loss of genes in the ectomycorrhizal Boletales.</title>
        <authorList>
            <person name="Wu G."/>
            <person name="Miyauchi S."/>
            <person name="Morin E."/>
            <person name="Kuo A."/>
            <person name="Drula E."/>
            <person name="Varga T."/>
            <person name="Kohler A."/>
            <person name="Feng B."/>
            <person name="Cao Y."/>
            <person name="Lipzen A."/>
            <person name="Daum C."/>
            <person name="Hundley H."/>
            <person name="Pangilinan J."/>
            <person name="Johnson J."/>
            <person name="Barry K."/>
            <person name="LaButti K."/>
            <person name="Ng V."/>
            <person name="Ahrendt S."/>
            <person name="Min B."/>
            <person name="Choi I.G."/>
            <person name="Park H."/>
            <person name="Plett J.M."/>
            <person name="Magnuson J."/>
            <person name="Spatafora J.W."/>
            <person name="Nagy L.G."/>
            <person name="Henrissat B."/>
            <person name="Grigoriev I.V."/>
            <person name="Yang Z.L."/>
            <person name="Xu J."/>
            <person name="Martin F.M."/>
        </authorList>
    </citation>
    <scope>NUCLEOTIDE SEQUENCE</scope>
    <source>
        <strain evidence="1">ATCC 28755</strain>
    </source>
</reference>
<dbReference type="EMBL" id="MU267802">
    <property type="protein sequence ID" value="KAH7908730.1"/>
    <property type="molecule type" value="Genomic_DNA"/>
</dbReference>
<sequence length="470" mass="53020">MSTERAPFRDGMQLGQGFNTFTQQTCANGVVDVVVPEPTISLKKEYKSVLIDNYEKLVKSLDVSASATVTGWGQTGKVDAEFLSRSEYESSDVTYLVQVNVQHQPTHTSQYTFKPVTTTNPHETYGDRWISDFVKGGYFYARFSLRSINRKDSEEIKQSATVAFSMYGGTGEVSESVKSAIESIVKKSEIRIVKRQSGGGGTALSAPAAAGDNTLMSIKAEADQFYQDADKHKYLRYAILSKYENLKDFNGAFKPFDYAYATKKSWQPFDEFTKYTTLENMVKNIPDQKYRDGSSQKTNLRDRQINEMNKIRDMVLKISDDPSKVDASPTYLPSSQFRAEVLAAVKTVTYIAQRINIDDDNWTDTALPSLKPGAKKLFEFTCYDFPEVQDTTVVSFGSGKDGYIALINNRVSTDDWNEESHFWIFKEMISKVSETQIDVSRLHNRNHLRLTQGNARGNVKKLFSFHAGKV</sequence>
<proteinExistence type="predicted"/>
<keyword evidence="2" id="KW-1185">Reference proteome</keyword>
<protein>
    <submittedName>
        <fullName evidence="1">Uncharacterized protein</fullName>
    </submittedName>
</protein>
<dbReference type="Proteomes" id="UP000790377">
    <property type="component" value="Unassembled WGS sequence"/>
</dbReference>